<dbReference type="GO" id="GO:0004053">
    <property type="term" value="F:arginase activity"/>
    <property type="evidence" value="ECO:0007669"/>
    <property type="project" value="TreeGrafter"/>
</dbReference>
<protein>
    <submittedName>
        <fullName evidence="5">Arginase</fullName>
    </submittedName>
</protein>
<evidence type="ECO:0000313" key="5">
    <source>
        <dbReference type="EMBL" id="RKS71964.1"/>
    </source>
</evidence>
<dbReference type="InterPro" id="IPR023696">
    <property type="entry name" value="Ureohydrolase_dom_sf"/>
</dbReference>
<dbReference type="RefSeq" id="WP_121436565.1">
    <property type="nucleotide sequence ID" value="NZ_RBWU01000005.1"/>
</dbReference>
<dbReference type="PROSITE" id="PS51409">
    <property type="entry name" value="ARGINASE_2"/>
    <property type="match status" value="1"/>
</dbReference>
<evidence type="ECO:0000256" key="4">
    <source>
        <dbReference type="PROSITE-ProRule" id="PRU00742"/>
    </source>
</evidence>
<dbReference type="Pfam" id="PF00491">
    <property type="entry name" value="Arginase"/>
    <property type="match status" value="1"/>
</dbReference>
<evidence type="ECO:0000256" key="2">
    <source>
        <dbReference type="ARBA" id="ARBA00022801"/>
    </source>
</evidence>
<comment type="caution">
    <text evidence="5">The sequence shown here is derived from an EMBL/GenBank/DDBJ whole genome shotgun (WGS) entry which is preliminary data.</text>
</comment>
<dbReference type="GO" id="GO:0030145">
    <property type="term" value="F:manganese ion binding"/>
    <property type="evidence" value="ECO:0007669"/>
    <property type="project" value="TreeGrafter"/>
</dbReference>
<dbReference type="InterPro" id="IPR006035">
    <property type="entry name" value="Ureohydrolase"/>
</dbReference>
<evidence type="ECO:0000256" key="1">
    <source>
        <dbReference type="ARBA" id="ARBA00022723"/>
    </source>
</evidence>
<organism evidence="5 6">
    <name type="scientific">Actinomadura pelletieri DSM 43383</name>
    <dbReference type="NCBI Taxonomy" id="1120940"/>
    <lineage>
        <taxon>Bacteria</taxon>
        <taxon>Bacillati</taxon>
        <taxon>Actinomycetota</taxon>
        <taxon>Actinomycetes</taxon>
        <taxon>Streptosporangiales</taxon>
        <taxon>Thermomonosporaceae</taxon>
        <taxon>Actinomadura</taxon>
    </lineage>
</organism>
<keyword evidence="3" id="KW-0464">Manganese</keyword>
<dbReference type="EMBL" id="RBWU01000005">
    <property type="protein sequence ID" value="RKS71964.1"/>
    <property type="molecule type" value="Genomic_DNA"/>
</dbReference>
<comment type="similarity">
    <text evidence="4">Belongs to the arginase family.</text>
</comment>
<name>A0A495QIZ4_9ACTN</name>
<keyword evidence="1" id="KW-0479">Metal-binding</keyword>
<sequence>MTITLVPYHQDERLPDSSFPLPGDDIVTITRDLPDGDVWTRLAALYEPVAAEVADQLGGGTVPSVVSGDCLIAEAVLAGMQRAGLEPSIIWYDAHGDVHSVASSTSGYIGGMPLRQILGTDTELLVDRLGLRPLPEERAVLVDARDLDPGETEYLATSKIRRCGVDDVVLPEGPLLLHIDLDVIDDGDLPGMKFPVGDGPSAESVLASARRIMDTGRVAALDLACPWHPPEGDDNAIRGRILKDLLPA</sequence>
<keyword evidence="2" id="KW-0378">Hydrolase</keyword>
<dbReference type="Proteomes" id="UP000274601">
    <property type="component" value="Unassembled WGS sequence"/>
</dbReference>
<gene>
    <name evidence="5" type="ORF">BZB76_4775</name>
</gene>
<dbReference type="GO" id="GO:0005829">
    <property type="term" value="C:cytosol"/>
    <property type="evidence" value="ECO:0007669"/>
    <property type="project" value="TreeGrafter"/>
</dbReference>
<dbReference type="OrthoDB" id="7331788at2"/>
<evidence type="ECO:0000256" key="3">
    <source>
        <dbReference type="ARBA" id="ARBA00023211"/>
    </source>
</evidence>
<accession>A0A495QIZ4</accession>
<dbReference type="SUPFAM" id="SSF52768">
    <property type="entry name" value="Arginase/deacetylase"/>
    <property type="match status" value="1"/>
</dbReference>
<dbReference type="PANTHER" id="PTHR43782">
    <property type="entry name" value="ARGINASE"/>
    <property type="match status" value="1"/>
</dbReference>
<dbReference type="PRINTS" id="PR00116">
    <property type="entry name" value="ARGINASE"/>
</dbReference>
<proteinExistence type="inferred from homology"/>
<keyword evidence="6" id="KW-1185">Reference proteome</keyword>
<evidence type="ECO:0000313" key="6">
    <source>
        <dbReference type="Proteomes" id="UP000274601"/>
    </source>
</evidence>
<reference evidence="5 6" key="1">
    <citation type="submission" date="2018-10" db="EMBL/GenBank/DDBJ databases">
        <title>Genomic Encyclopedia of Archaeal and Bacterial Type Strains, Phase II (KMG-II): from individual species to whole genera.</title>
        <authorList>
            <person name="Goeker M."/>
        </authorList>
    </citation>
    <scope>NUCLEOTIDE SEQUENCE [LARGE SCALE GENOMIC DNA]</scope>
    <source>
        <strain evidence="5 6">DSM 43383</strain>
    </source>
</reference>
<dbReference type="AlphaFoldDB" id="A0A495QIZ4"/>
<dbReference type="Gene3D" id="3.40.800.10">
    <property type="entry name" value="Ureohydrolase domain"/>
    <property type="match status" value="1"/>
</dbReference>
<dbReference type="PANTHER" id="PTHR43782:SF3">
    <property type="entry name" value="ARGINASE"/>
    <property type="match status" value="1"/>
</dbReference>